<dbReference type="Gene3D" id="1.20.1600.10">
    <property type="entry name" value="Outer membrane efflux proteins (OEP)"/>
    <property type="match status" value="1"/>
</dbReference>
<evidence type="ECO:0000313" key="9">
    <source>
        <dbReference type="EMBL" id="MET2831343.1"/>
    </source>
</evidence>
<dbReference type="RefSeq" id="WP_354463442.1">
    <property type="nucleotide sequence ID" value="NZ_JBEWSZ010000003.1"/>
</dbReference>
<dbReference type="InterPro" id="IPR010130">
    <property type="entry name" value="T1SS_OMP_TolC"/>
</dbReference>
<evidence type="ECO:0000256" key="7">
    <source>
        <dbReference type="ARBA" id="ARBA00023237"/>
    </source>
</evidence>
<keyword evidence="10" id="KW-1185">Reference proteome</keyword>
<accession>A0ABV2DPG5</accession>
<comment type="subcellular location">
    <subcellularLocation>
        <location evidence="1">Cell outer membrane</location>
    </subcellularLocation>
</comment>
<comment type="similarity">
    <text evidence="2">Belongs to the outer membrane factor (OMF) (TC 1.B.17) family.</text>
</comment>
<keyword evidence="8" id="KW-0732">Signal</keyword>
<gene>
    <name evidence="9" type="ORF">ABVQ20_30795</name>
</gene>
<comment type="caution">
    <text evidence="9">The sequence shown here is derived from an EMBL/GenBank/DDBJ whole genome shotgun (WGS) entry which is preliminary data.</text>
</comment>
<sequence length="463" mass="49036">MPTVRNSIFAIIFCSATVLSPLTALAETIFGTLSKAYQNNSSLNSTRAGTRVTHEGVAIAKSGWRPTFNGSADIEYSSSHLNGSNRSVRLTKGNFGVEIDQTLFDGFQTRNNVAAAEAQVGASVESLRNAEQDTLFNAAQAYMNVIRDRQVAVLTEQNLQFLTEQAHAARSRFEVGEGTRTDVAQADAQRANAVAKLSAARARALASAATYRQIVGDEPGKLRPAAPVAKLLPSSLDAAIAITSAEHPAILATQLLVDAAAFLVKSAEGALLPQLSASAGVSSAYRNTVPGVITSGTEGTTNSASIGATLTVPIYSGGRTSALVRQSKESLSQARIKVDVSRDQVRQAVTAAWTAYTAAQQSVAANRQAIAAAQLALNGVIEERNVGQRTMLDVLNAQNDLITGKIDLASAEHDVVVASYAILQATGCLSVERLGLNVTKYKPEEHYNAVKDKWIGLRTPDRR</sequence>
<dbReference type="Proteomes" id="UP001548832">
    <property type="component" value="Unassembled WGS sequence"/>
</dbReference>
<name>A0ABV2DPG5_9HYPH</name>
<keyword evidence="5" id="KW-0812">Transmembrane</keyword>
<reference evidence="9 10" key="1">
    <citation type="submission" date="2024-06" db="EMBL/GenBank/DDBJ databases">
        <authorList>
            <person name="Kim D.-U."/>
        </authorList>
    </citation>
    <scope>NUCLEOTIDE SEQUENCE [LARGE SCALE GENOMIC DNA]</scope>
    <source>
        <strain evidence="9 10">KACC15460</strain>
    </source>
</reference>
<evidence type="ECO:0000256" key="5">
    <source>
        <dbReference type="ARBA" id="ARBA00022692"/>
    </source>
</evidence>
<dbReference type="InterPro" id="IPR003423">
    <property type="entry name" value="OMP_efflux"/>
</dbReference>
<evidence type="ECO:0000256" key="1">
    <source>
        <dbReference type="ARBA" id="ARBA00004442"/>
    </source>
</evidence>
<keyword evidence="7" id="KW-0998">Cell outer membrane</keyword>
<evidence type="ECO:0000256" key="3">
    <source>
        <dbReference type="ARBA" id="ARBA00022448"/>
    </source>
</evidence>
<evidence type="ECO:0000256" key="2">
    <source>
        <dbReference type="ARBA" id="ARBA00007613"/>
    </source>
</evidence>
<feature type="chain" id="PRO_5045139062" evidence="8">
    <location>
        <begin position="27"/>
        <end position="463"/>
    </location>
</feature>
<dbReference type="PANTHER" id="PTHR30026">
    <property type="entry name" value="OUTER MEMBRANE PROTEIN TOLC"/>
    <property type="match status" value="1"/>
</dbReference>
<organism evidence="9 10">
    <name type="scientific">Mesorhizobium shangrilense</name>
    <dbReference type="NCBI Taxonomy" id="460060"/>
    <lineage>
        <taxon>Bacteria</taxon>
        <taxon>Pseudomonadati</taxon>
        <taxon>Pseudomonadota</taxon>
        <taxon>Alphaproteobacteria</taxon>
        <taxon>Hyphomicrobiales</taxon>
        <taxon>Phyllobacteriaceae</taxon>
        <taxon>Mesorhizobium</taxon>
    </lineage>
</organism>
<keyword evidence="3" id="KW-0813">Transport</keyword>
<evidence type="ECO:0000256" key="4">
    <source>
        <dbReference type="ARBA" id="ARBA00022452"/>
    </source>
</evidence>
<dbReference type="PANTHER" id="PTHR30026:SF22">
    <property type="entry name" value="OUTER MEMBRANE EFFLUX PROTEIN"/>
    <property type="match status" value="1"/>
</dbReference>
<dbReference type="SUPFAM" id="SSF56954">
    <property type="entry name" value="Outer membrane efflux proteins (OEP)"/>
    <property type="match status" value="1"/>
</dbReference>
<evidence type="ECO:0000313" key="10">
    <source>
        <dbReference type="Proteomes" id="UP001548832"/>
    </source>
</evidence>
<dbReference type="InterPro" id="IPR051906">
    <property type="entry name" value="TolC-like"/>
</dbReference>
<dbReference type="EMBL" id="JBEWSZ010000003">
    <property type="protein sequence ID" value="MET2831343.1"/>
    <property type="molecule type" value="Genomic_DNA"/>
</dbReference>
<dbReference type="NCBIfam" id="TIGR01844">
    <property type="entry name" value="type_I_sec_TolC"/>
    <property type="match status" value="1"/>
</dbReference>
<feature type="signal peptide" evidence="8">
    <location>
        <begin position="1"/>
        <end position="26"/>
    </location>
</feature>
<keyword evidence="6" id="KW-0472">Membrane</keyword>
<protein>
    <submittedName>
        <fullName evidence="9">TolC family outer membrane protein</fullName>
    </submittedName>
</protein>
<evidence type="ECO:0000256" key="8">
    <source>
        <dbReference type="SAM" id="SignalP"/>
    </source>
</evidence>
<keyword evidence="4" id="KW-1134">Transmembrane beta strand</keyword>
<proteinExistence type="inferred from homology"/>
<dbReference type="Pfam" id="PF02321">
    <property type="entry name" value="OEP"/>
    <property type="match status" value="2"/>
</dbReference>
<evidence type="ECO:0000256" key="6">
    <source>
        <dbReference type="ARBA" id="ARBA00023136"/>
    </source>
</evidence>